<comment type="function">
    <text evidence="14">Catalyzes the dephosphorylation of undecaprenyl diphosphate (UPP). Confers resistance to bacitracin.</text>
</comment>
<evidence type="ECO:0000256" key="4">
    <source>
        <dbReference type="ARBA" id="ARBA00021581"/>
    </source>
</evidence>
<dbReference type="NCBIfam" id="TIGR00753">
    <property type="entry name" value="undec_PP_bacA"/>
    <property type="match status" value="1"/>
</dbReference>
<feature type="transmembrane region" description="Helical" evidence="14">
    <location>
        <begin position="47"/>
        <end position="69"/>
    </location>
</feature>
<gene>
    <name evidence="14" type="primary">uppP</name>
    <name evidence="15" type="ORF">A2840_01190</name>
</gene>
<feature type="transmembrane region" description="Helical" evidence="14">
    <location>
        <begin position="188"/>
        <end position="209"/>
    </location>
</feature>
<dbReference type="AlphaFoldDB" id="A0A1G1Y7R7"/>
<dbReference type="EMBL" id="MHIG01000011">
    <property type="protein sequence ID" value="OGY47617.1"/>
    <property type="molecule type" value="Genomic_DNA"/>
</dbReference>
<dbReference type="Proteomes" id="UP000178385">
    <property type="component" value="Unassembled WGS sequence"/>
</dbReference>
<keyword evidence="5 14" id="KW-1003">Cell membrane</keyword>
<dbReference type="GO" id="GO:0008360">
    <property type="term" value="P:regulation of cell shape"/>
    <property type="evidence" value="ECO:0007669"/>
    <property type="project" value="UniProtKB-KW"/>
</dbReference>
<keyword evidence="7 14" id="KW-0378">Hydrolase</keyword>
<keyword evidence="10 14" id="KW-0046">Antibiotic resistance</keyword>
<keyword evidence="14" id="KW-0133">Cell shape</keyword>
<accession>A0A1G1Y7R7</accession>
<keyword evidence="6 14" id="KW-0812">Transmembrane</keyword>
<dbReference type="EC" id="3.6.1.27" evidence="3 14"/>
<comment type="subcellular location">
    <subcellularLocation>
        <location evidence="1 14">Cell membrane</location>
        <topology evidence="1 14">Multi-pass membrane protein</topology>
    </subcellularLocation>
</comment>
<dbReference type="GO" id="GO:0050380">
    <property type="term" value="F:undecaprenyl-diphosphatase activity"/>
    <property type="evidence" value="ECO:0007669"/>
    <property type="project" value="UniProtKB-UniRule"/>
</dbReference>
<name>A0A1G1Y7R7_9BACT</name>
<feature type="transmembrane region" description="Helical" evidence="14">
    <location>
        <begin position="249"/>
        <end position="268"/>
    </location>
</feature>
<evidence type="ECO:0000256" key="8">
    <source>
        <dbReference type="ARBA" id="ARBA00022989"/>
    </source>
</evidence>
<keyword evidence="14" id="KW-0573">Peptidoglycan synthesis</keyword>
<feature type="transmembrane region" description="Helical" evidence="14">
    <location>
        <begin position="113"/>
        <end position="136"/>
    </location>
</feature>
<evidence type="ECO:0000256" key="5">
    <source>
        <dbReference type="ARBA" id="ARBA00022475"/>
    </source>
</evidence>
<feature type="transmembrane region" description="Helical" evidence="14">
    <location>
        <begin position="89"/>
        <end position="107"/>
    </location>
</feature>
<reference evidence="15 16" key="1">
    <citation type="journal article" date="2016" name="Nat. Commun.">
        <title>Thousands of microbial genomes shed light on interconnected biogeochemical processes in an aquifer system.</title>
        <authorList>
            <person name="Anantharaman K."/>
            <person name="Brown C.T."/>
            <person name="Hug L.A."/>
            <person name="Sharon I."/>
            <person name="Castelle C.J."/>
            <person name="Probst A.J."/>
            <person name="Thomas B.C."/>
            <person name="Singh A."/>
            <person name="Wilkins M.J."/>
            <person name="Karaoz U."/>
            <person name="Brodie E.L."/>
            <person name="Williams K.H."/>
            <person name="Hubbard S.S."/>
            <person name="Banfield J.F."/>
        </authorList>
    </citation>
    <scope>NUCLEOTIDE SEQUENCE [LARGE SCALE GENOMIC DNA]</scope>
</reference>
<keyword evidence="8 14" id="KW-1133">Transmembrane helix</keyword>
<comment type="miscellaneous">
    <text evidence="14">Bacitracin is thought to be involved in the inhibition of peptidoglycan synthesis by sequestering undecaprenyl diphosphate, thereby reducing the pool of lipid carrier available.</text>
</comment>
<evidence type="ECO:0000256" key="9">
    <source>
        <dbReference type="ARBA" id="ARBA00023136"/>
    </source>
</evidence>
<evidence type="ECO:0000256" key="1">
    <source>
        <dbReference type="ARBA" id="ARBA00004651"/>
    </source>
</evidence>
<dbReference type="HAMAP" id="MF_01006">
    <property type="entry name" value="Undec_diphosphatase"/>
    <property type="match status" value="1"/>
</dbReference>
<dbReference type="GO" id="GO:0071555">
    <property type="term" value="P:cell wall organization"/>
    <property type="evidence" value="ECO:0007669"/>
    <property type="project" value="UniProtKB-KW"/>
</dbReference>
<organism evidence="15 16">
    <name type="scientific">Candidatus Buchananbacteria bacterium RIFCSPHIGHO2_01_FULL_47_11b</name>
    <dbReference type="NCBI Taxonomy" id="1797537"/>
    <lineage>
        <taxon>Bacteria</taxon>
        <taxon>Candidatus Buchananiibacteriota</taxon>
    </lineage>
</organism>
<evidence type="ECO:0000256" key="2">
    <source>
        <dbReference type="ARBA" id="ARBA00010621"/>
    </source>
</evidence>
<dbReference type="PANTHER" id="PTHR30622">
    <property type="entry name" value="UNDECAPRENYL-DIPHOSPHATASE"/>
    <property type="match status" value="1"/>
</dbReference>
<evidence type="ECO:0000256" key="6">
    <source>
        <dbReference type="ARBA" id="ARBA00022692"/>
    </source>
</evidence>
<evidence type="ECO:0000256" key="3">
    <source>
        <dbReference type="ARBA" id="ARBA00012374"/>
    </source>
</evidence>
<comment type="similarity">
    <text evidence="2 14">Belongs to the UppP family.</text>
</comment>
<evidence type="ECO:0000256" key="10">
    <source>
        <dbReference type="ARBA" id="ARBA00023251"/>
    </source>
</evidence>
<evidence type="ECO:0000256" key="11">
    <source>
        <dbReference type="ARBA" id="ARBA00032707"/>
    </source>
</evidence>
<dbReference type="InterPro" id="IPR003824">
    <property type="entry name" value="UppP"/>
</dbReference>
<dbReference type="PANTHER" id="PTHR30622:SF4">
    <property type="entry name" value="UNDECAPRENYL-DIPHOSPHATASE"/>
    <property type="match status" value="1"/>
</dbReference>
<feature type="transmembrane region" description="Helical" evidence="14">
    <location>
        <begin position="221"/>
        <end position="243"/>
    </location>
</feature>
<evidence type="ECO:0000256" key="12">
    <source>
        <dbReference type="ARBA" id="ARBA00032932"/>
    </source>
</evidence>
<keyword evidence="14" id="KW-0961">Cell wall biogenesis/degradation</keyword>
<evidence type="ECO:0000256" key="7">
    <source>
        <dbReference type="ARBA" id="ARBA00022801"/>
    </source>
</evidence>
<dbReference type="GO" id="GO:0046677">
    <property type="term" value="P:response to antibiotic"/>
    <property type="evidence" value="ECO:0007669"/>
    <property type="project" value="UniProtKB-UniRule"/>
</dbReference>
<dbReference type="GO" id="GO:0005886">
    <property type="term" value="C:plasma membrane"/>
    <property type="evidence" value="ECO:0007669"/>
    <property type="project" value="UniProtKB-SubCell"/>
</dbReference>
<evidence type="ECO:0000256" key="13">
    <source>
        <dbReference type="ARBA" id="ARBA00047594"/>
    </source>
</evidence>
<dbReference type="GO" id="GO:0009252">
    <property type="term" value="P:peptidoglycan biosynthetic process"/>
    <property type="evidence" value="ECO:0007669"/>
    <property type="project" value="UniProtKB-KW"/>
</dbReference>
<comment type="caution">
    <text evidence="15">The sequence shown here is derived from an EMBL/GenBank/DDBJ whole genome shotgun (WGS) entry which is preliminary data.</text>
</comment>
<sequence length="269" mass="29374">MLDIIIAILYGAVQGITEFLPISSSGHLVVLHEVFVLPLTDEVAFDVVLHLGSLVALLGFFYSDIIKYLRAFVRSFFDWQVATDSSERLSWFLFIGTIPAALAGYFFETQIETIFRSTTIVASMLIGVGVLLYLVDRFAAKSKTIEQVTLHSALLVGVAQALALVPGVSRSGITIVAGLTQKLNRANAARFSFLLSIPIVFGAGIKKVLDLSTVMIGADELIVLVTGFVSAAIVGYLCIKYFLLFLQRHSLAVFAYYRIALGIIILLFL</sequence>
<evidence type="ECO:0000313" key="15">
    <source>
        <dbReference type="EMBL" id="OGY47617.1"/>
    </source>
</evidence>
<proteinExistence type="inferred from homology"/>
<protein>
    <recommendedName>
        <fullName evidence="4 14">Undecaprenyl-diphosphatase</fullName>
        <ecNumber evidence="3 14">3.6.1.27</ecNumber>
    </recommendedName>
    <alternativeName>
        <fullName evidence="12 14">Bacitracin resistance protein</fullName>
    </alternativeName>
    <alternativeName>
        <fullName evidence="11 14">Undecaprenyl pyrophosphate phosphatase</fullName>
    </alternativeName>
</protein>
<evidence type="ECO:0000256" key="14">
    <source>
        <dbReference type="HAMAP-Rule" id="MF_01006"/>
    </source>
</evidence>
<comment type="catalytic activity">
    <reaction evidence="13 14">
        <text>di-trans,octa-cis-undecaprenyl diphosphate + H2O = di-trans,octa-cis-undecaprenyl phosphate + phosphate + H(+)</text>
        <dbReference type="Rhea" id="RHEA:28094"/>
        <dbReference type="ChEBI" id="CHEBI:15377"/>
        <dbReference type="ChEBI" id="CHEBI:15378"/>
        <dbReference type="ChEBI" id="CHEBI:43474"/>
        <dbReference type="ChEBI" id="CHEBI:58405"/>
        <dbReference type="ChEBI" id="CHEBI:60392"/>
        <dbReference type="EC" id="3.6.1.27"/>
    </reaction>
</comment>
<evidence type="ECO:0000313" key="16">
    <source>
        <dbReference type="Proteomes" id="UP000178385"/>
    </source>
</evidence>
<keyword evidence="9 14" id="KW-0472">Membrane</keyword>
<dbReference type="Pfam" id="PF02673">
    <property type="entry name" value="BacA"/>
    <property type="match status" value="1"/>
</dbReference>